<dbReference type="InterPro" id="IPR036324">
    <property type="entry name" value="Mn/Fe_SOD_N_sf"/>
</dbReference>
<evidence type="ECO:0000256" key="5">
    <source>
        <dbReference type="RuleBase" id="RU000414"/>
    </source>
</evidence>
<organism evidence="8 9">
    <name type="scientific">Lapidilactobacillus achengensis</name>
    <dbReference type="NCBI Taxonomy" id="2486000"/>
    <lineage>
        <taxon>Bacteria</taxon>
        <taxon>Bacillati</taxon>
        <taxon>Bacillota</taxon>
        <taxon>Bacilli</taxon>
        <taxon>Lactobacillales</taxon>
        <taxon>Lactobacillaceae</taxon>
        <taxon>Lapidilactobacillus</taxon>
    </lineage>
</organism>
<keyword evidence="9" id="KW-1185">Reference proteome</keyword>
<proteinExistence type="inferred from homology"/>
<dbReference type="RefSeq" id="WP_125598494.1">
    <property type="nucleotide sequence ID" value="NZ_JBHSSM010000018.1"/>
</dbReference>
<dbReference type="SUPFAM" id="SSF46609">
    <property type="entry name" value="Fe,Mn superoxide dismutase (SOD), N-terminal domain"/>
    <property type="match status" value="1"/>
</dbReference>
<evidence type="ECO:0000313" key="9">
    <source>
        <dbReference type="Proteomes" id="UP001596310"/>
    </source>
</evidence>
<dbReference type="InterPro" id="IPR001189">
    <property type="entry name" value="Mn/Fe_SOD"/>
</dbReference>
<dbReference type="Pfam" id="PF02777">
    <property type="entry name" value="Sod_Fe_C"/>
    <property type="match status" value="1"/>
</dbReference>
<evidence type="ECO:0000256" key="2">
    <source>
        <dbReference type="ARBA" id="ARBA00012682"/>
    </source>
</evidence>
<gene>
    <name evidence="8" type="ORF">ACFQHW_08195</name>
</gene>
<comment type="function">
    <text evidence="5">Destroys radicals which are normally produced within the cells and which are toxic to biological systems.</text>
</comment>
<accession>A0ABW1URW6</accession>
<comment type="caution">
    <text evidence="8">The sequence shown here is derived from an EMBL/GenBank/DDBJ whole genome shotgun (WGS) entry which is preliminary data.</text>
</comment>
<dbReference type="PRINTS" id="PR01703">
    <property type="entry name" value="MNSODISMTASE"/>
</dbReference>
<dbReference type="PIRSF" id="PIRSF000349">
    <property type="entry name" value="SODismutase"/>
    <property type="match status" value="1"/>
</dbReference>
<reference evidence="9" key="1">
    <citation type="journal article" date="2019" name="Int. J. Syst. Evol. Microbiol.">
        <title>The Global Catalogue of Microorganisms (GCM) 10K type strain sequencing project: providing services to taxonomists for standard genome sequencing and annotation.</title>
        <authorList>
            <consortium name="The Broad Institute Genomics Platform"/>
            <consortium name="The Broad Institute Genome Sequencing Center for Infectious Disease"/>
            <person name="Wu L."/>
            <person name="Ma J."/>
        </authorList>
    </citation>
    <scope>NUCLEOTIDE SEQUENCE [LARGE SCALE GENOMIC DNA]</scope>
    <source>
        <strain evidence="9">CCM 8897</strain>
    </source>
</reference>
<dbReference type="PANTHER" id="PTHR43595">
    <property type="entry name" value="37S RIBOSOMAL PROTEIN S26, MITOCHONDRIAL"/>
    <property type="match status" value="1"/>
</dbReference>
<evidence type="ECO:0000259" key="7">
    <source>
        <dbReference type="Pfam" id="PF02777"/>
    </source>
</evidence>
<dbReference type="Pfam" id="PF00081">
    <property type="entry name" value="Sod_Fe_N"/>
    <property type="match status" value="1"/>
</dbReference>
<keyword evidence="3 5" id="KW-0479">Metal-binding</keyword>
<dbReference type="PROSITE" id="PS00088">
    <property type="entry name" value="SOD_MN"/>
    <property type="match status" value="1"/>
</dbReference>
<dbReference type="SUPFAM" id="SSF54719">
    <property type="entry name" value="Fe,Mn superoxide dismutase (SOD), C-terminal domain"/>
    <property type="match status" value="1"/>
</dbReference>
<evidence type="ECO:0000259" key="6">
    <source>
        <dbReference type="Pfam" id="PF00081"/>
    </source>
</evidence>
<evidence type="ECO:0000256" key="4">
    <source>
        <dbReference type="ARBA" id="ARBA00023002"/>
    </source>
</evidence>
<dbReference type="PANTHER" id="PTHR43595:SF2">
    <property type="entry name" value="SMALL RIBOSOMAL SUBUNIT PROTEIN MS42"/>
    <property type="match status" value="1"/>
</dbReference>
<dbReference type="Gene3D" id="1.10.287.990">
    <property type="entry name" value="Fe,Mn superoxide dismutase (SOD) domain"/>
    <property type="match status" value="1"/>
</dbReference>
<evidence type="ECO:0000256" key="3">
    <source>
        <dbReference type="ARBA" id="ARBA00022723"/>
    </source>
</evidence>
<sequence length="211" mass="24226">MKFQLAPLPYAYAALEPVVDRETMQLHHDRHHAAYVNNLNQAIAKVGGIWATRSLPELLLDLSALPVSIRELVRNNGGGHLNHTLFWQMLQPGGVTNKPAELTTVIQQQFGGWSQLKEQIITAGLGRFGSGWVWLAQDELGHLQILTTANQDNPLSSGWHPVLGLDLWEHAYYLQYHQQRAIYLENLWQIIDWKFVQRLWLDPTRVQHIIY</sequence>
<dbReference type="InterPro" id="IPR019832">
    <property type="entry name" value="Mn/Fe_SOD_C"/>
</dbReference>
<evidence type="ECO:0000256" key="1">
    <source>
        <dbReference type="ARBA" id="ARBA00008714"/>
    </source>
</evidence>
<keyword evidence="4 5" id="KW-0560">Oxidoreductase</keyword>
<dbReference type="EMBL" id="JBHSSM010000018">
    <property type="protein sequence ID" value="MFC6315539.1"/>
    <property type="molecule type" value="Genomic_DNA"/>
</dbReference>
<feature type="domain" description="Manganese/iron superoxide dismutase N-terminal" evidence="6">
    <location>
        <begin position="2"/>
        <end position="90"/>
    </location>
</feature>
<dbReference type="Proteomes" id="UP001596310">
    <property type="component" value="Unassembled WGS sequence"/>
</dbReference>
<dbReference type="GO" id="GO:0004784">
    <property type="term" value="F:superoxide dismutase activity"/>
    <property type="evidence" value="ECO:0007669"/>
    <property type="project" value="UniProtKB-EC"/>
</dbReference>
<dbReference type="InterPro" id="IPR036314">
    <property type="entry name" value="SOD_C_sf"/>
</dbReference>
<protein>
    <recommendedName>
        <fullName evidence="2 5">Superoxide dismutase</fullName>
        <ecNumber evidence="2 5">1.15.1.1</ecNumber>
    </recommendedName>
</protein>
<dbReference type="InterPro" id="IPR019833">
    <property type="entry name" value="Mn/Fe_SOD_BS"/>
</dbReference>
<dbReference type="EC" id="1.15.1.1" evidence="2 5"/>
<dbReference type="InterPro" id="IPR019831">
    <property type="entry name" value="Mn/Fe_SOD_N"/>
</dbReference>
<name>A0ABW1URW6_9LACO</name>
<evidence type="ECO:0000313" key="8">
    <source>
        <dbReference type="EMBL" id="MFC6315539.1"/>
    </source>
</evidence>
<feature type="domain" description="Manganese/iron superoxide dismutase C-terminal" evidence="7">
    <location>
        <begin position="100"/>
        <end position="198"/>
    </location>
</feature>
<comment type="similarity">
    <text evidence="1 5">Belongs to the iron/manganese superoxide dismutase family.</text>
</comment>
<comment type="catalytic activity">
    <reaction evidence="5">
        <text>2 superoxide + 2 H(+) = H2O2 + O2</text>
        <dbReference type="Rhea" id="RHEA:20696"/>
        <dbReference type="ChEBI" id="CHEBI:15378"/>
        <dbReference type="ChEBI" id="CHEBI:15379"/>
        <dbReference type="ChEBI" id="CHEBI:16240"/>
        <dbReference type="ChEBI" id="CHEBI:18421"/>
        <dbReference type="EC" id="1.15.1.1"/>
    </reaction>
</comment>
<dbReference type="Gene3D" id="3.55.40.20">
    <property type="entry name" value="Iron/manganese superoxide dismutase, C-terminal domain"/>
    <property type="match status" value="1"/>
</dbReference>